<evidence type="ECO:0000256" key="1">
    <source>
        <dbReference type="SAM" id="Phobius"/>
    </source>
</evidence>
<dbReference type="Gramene" id="EOY27886">
    <property type="protein sequence ID" value="EOY27886"/>
    <property type="gene ID" value="TCM_029604"/>
</dbReference>
<dbReference type="HOGENOM" id="CLU_1899998_0_0_1"/>
<keyword evidence="1" id="KW-0472">Membrane</keyword>
<organism evidence="2 3">
    <name type="scientific">Theobroma cacao</name>
    <name type="common">Cacao</name>
    <name type="synonym">Cocoa</name>
    <dbReference type="NCBI Taxonomy" id="3641"/>
    <lineage>
        <taxon>Eukaryota</taxon>
        <taxon>Viridiplantae</taxon>
        <taxon>Streptophyta</taxon>
        <taxon>Embryophyta</taxon>
        <taxon>Tracheophyta</taxon>
        <taxon>Spermatophyta</taxon>
        <taxon>Magnoliopsida</taxon>
        <taxon>eudicotyledons</taxon>
        <taxon>Gunneridae</taxon>
        <taxon>Pentapetalae</taxon>
        <taxon>rosids</taxon>
        <taxon>malvids</taxon>
        <taxon>Malvales</taxon>
        <taxon>Malvaceae</taxon>
        <taxon>Byttnerioideae</taxon>
        <taxon>Theobroma</taxon>
    </lineage>
</organism>
<name>A0A061GE71_THECC</name>
<feature type="transmembrane region" description="Helical" evidence="1">
    <location>
        <begin position="50"/>
        <end position="74"/>
    </location>
</feature>
<evidence type="ECO:0000313" key="2">
    <source>
        <dbReference type="EMBL" id="EOY27886.1"/>
    </source>
</evidence>
<dbReference type="EMBL" id="CM001884">
    <property type="protein sequence ID" value="EOY27886.1"/>
    <property type="molecule type" value="Genomic_DNA"/>
</dbReference>
<keyword evidence="1" id="KW-0812">Transmembrane</keyword>
<dbReference type="AlphaFoldDB" id="A0A061GE71"/>
<proteinExistence type="predicted"/>
<accession>A0A061GE71</accession>
<sequence length="134" mass="15486">MGGSSHCKMFTESRGNIISSPHGCKVTFPLQRKVTTVIIPKLSCPFHDRIFFFFLLLPLVCYSFFFSLFFLPWLPERTPVAHLHISIKSRDRDPESNLLNAFEGSIYICLGCLDFWSLDFRILGVKRRSLHSSR</sequence>
<protein>
    <submittedName>
        <fullName evidence="2">Uncharacterized protein</fullName>
    </submittedName>
</protein>
<keyword evidence="1" id="KW-1133">Transmembrane helix</keyword>
<reference evidence="2 3" key="1">
    <citation type="journal article" date="2013" name="Genome Biol.">
        <title>The genome sequence of the most widely cultivated cacao type and its use to identify candidate genes regulating pod color.</title>
        <authorList>
            <person name="Motamayor J.C."/>
            <person name="Mockaitis K."/>
            <person name="Schmutz J."/>
            <person name="Haiminen N."/>
            <person name="Iii D.L."/>
            <person name="Cornejo O."/>
            <person name="Findley S.D."/>
            <person name="Zheng P."/>
            <person name="Utro F."/>
            <person name="Royaert S."/>
            <person name="Saski C."/>
            <person name="Jenkins J."/>
            <person name="Podicheti R."/>
            <person name="Zhao M."/>
            <person name="Scheffler B.E."/>
            <person name="Stack J.C."/>
            <person name="Feltus F.A."/>
            <person name="Mustiga G.M."/>
            <person name="Amores F."/>
            <person name="Phillips W."/>
            <person name="Marelli J.P."/>
            <person name="May G.D."/>
            <person name="Shapiro H."/>
            <person name="Ma J."/>
            <person name="Bustamante C.D."/>
            <person name="Schnell R.J."/>
            <person name="Main D."/>
            <person name="Gilbert D."/>
            <person name="Parida L."/>
            <person name="Kuhn D.N."/>
        </authorList>
    </citation>
    <scope>NUCLEOTIDE SEQUENCE [LARGE SCALE GENOMIC DNA]</scope>
    <source>
        <strain evidence="3">cv. Matina 1-6</strain>
    </source>
</reference>
<gene>
    <name evidence="2" type="ORF">TCM_029604</name>
</gene>
<dbReference type="InParanoid" id="A0A061GE71"/>
<keyword evidence="3" id="KW-1185">Reference proteome</keyword>
<evidence type="ECO:0000313" key="3">
    <source>
        <dbReference type="Proteomes" id="UP000026915"/>
    </source>
</evidence>
<dbReference type="Proteomes" id="UP000026915">
    <property type="component" value="Chromosome 6"/>
</dbReference>